<reference evidence="2 3" key="1">
    <citation type="submission" date="2020-10" db="EMBL/GenBank/DDBJ databases">
        <title>ChiBAC.</title>
        <authorList>
            <person name="Zenner C."/>
            <person name="Hitch T.C.A."/>
            <person name="Clavel T."/>
        </authorList>
    </citation>
    <scope>NUCLEOTIDE SEQUENCE [LARGE SCALE GENOMIC DNA]</scope>
    <source>
        <strain evidence="2 3">DSM 108706</strain>
    </source>
</reference>
<evidence type="ECO:0000256" key="1">
    <source>
        <dbReference type="SAM" id="Phobius"/>
    </source>
</evidence>
<dbReference type="EMBL" id="JADCKA010000003">
    <property type="protein sequence ID" value="MBE5035287.1"/>
    <property type="molecule type" value="Genomic_DNA"/>
</dbReference>
<keyword evidence="1" id="KW-1133">Transmembrane helix</keyword>
<comment type="caution">
    <text evidence="2">The sequence shown here is derived from an EMBL/GenBank/DDBJ whole genome shotgun (WGS) entry which is preliminary data.</text>
</comment>
<dbReference type="InterPro" id="IPR005754">
    <property type="entry name" value="Sortase"/>
</dbReference>
<sequence length="233" mass="27232">MGKVRKLLFVICLIVFLVSAFMLAKYFYTGHVVQKEFKQLEEEYSLEELYAENSDTFGWVKIEDTKLSYPVMFTPVDSNDPEFYLRKNFQKEYSAAGTPFLDGYTDLENSLNWTIYGHHMKDGTMFRTLLDYDDEGFYEQHPVIELDTVDYGKHRYQIFAFGKTDALAEGFNVYNYINVTDEYTYNEYVRGLKNMSKYDTGVTPQYGQKIITLSTCSYHSEEGRYVVAAVEIE</sequence>
<accession>A0ABR9QWN1</accession>
<organism evidence="2 3">
    <name type="scientific">Gallibacter intestinalis</name>
    <dbReference type="NCBI Taxonomy" id="2779356"/>
    <lineage>
        <taxon>Bacteria</taxon>
        <taxon>Bacillati</taxon>
        <taxon>Bacillota</taxon>
        <taxon>Clostridia</taxon>
        <taxon>Eubacteriales</taxon>
        <taxon>Eubacteriaceae</taxon>
        <taxon>Gallibacter</taxon>
    </lineage>
</organism>
<protein>
    <submittedName>
        <fullName evidence="2">Class B sortase</fullName>
    </submittedName>
</protein>
<proteinExistence type="predicted"/>
<keyword evidence="1" id="KW-0472">Membrane</keyword>
<dbReference type="InterPro" id="IPR009835">
    <property type="entry name" value="SrtB"/>
</dbReference>
<evidence type="ECO:0000313" key="2">
    <source>
        <dbReference type="EMBL" id="MBE5035287.1"/>
    </source>
</evidence>
<keyword evidence="3" id="KW-1185">Reference proteome</keyword>
<gene>
    <name evidence="2" type="ORF">INF20_03210</name>
</gene>
<dbReference type="Proteomes" id="UP001516588">
    <property type="component" value="Unassembled WGS sequence"/>
</dbReference>
<feature type="transmembrane region" description="Helical" evidence="1">
    <location>
        <begin position="7"/>
        <end position="28"/>
    </location>
</feature>
<dbReference type="Pfam" id="PF04203">
    <property type="entry name" value="Sortase"/>
    <property type="match status" value="1"/>
</dbReference>
<dbReference type="RefSeq" id="WP_226384953.1">
    <property type="nucleotide sequence ID" value="NZ_JADCKA010000003.1"/>
</dbReference>
<evidence type="ECO:0000313" key="3">
    <source>
        <dbReference type="Proteomes" id="UP001516588"/>
    </source>
</evidence>
<dbReference type="CDD" id="cd05826">
    <property type="entry name" value="Sortase_B"/>
    <property type="match status" value="1"/>
</dbReference>
<name>A0ABR9QWN1_9FIRM</name>
<keyword evidence="1" id="KW-0812">Transmembrane</keyword>